<name>A0ABT3YML1_9HYPH</name>
<keyword evidence="2" id="KW-0326">Glycosidase</keyword>
<dbReference type="EMBL" id="JAOVZQ010000001">
    <property type="protein sequence ID" value="MCY0096960.1"/>
    <property type="molecule type" value="Genomic_DNA"/>
</dbReference>
<sequence>MSTRVIIDTDPGQDDALAVLLALSADAELEVAGITTVAGNVGIAQTTMNALRICQLAGRSDLGVYSGCAQPILRPLHTAEFICGTDGLAGMELAPPRQAARAEHAVTFLIETLRASPTTMTLCALGPLTNIALALLQAPDIKAKIDRIVIMGGARDLGNITAAAEFNFFVDPHAAAVVFQAGLPITLFPLSATYQAVATPARLKDFDAQGVVGGPIVSMLKRERPGGASLGGNDGHPMHDPCVIAWLLWPELFQGRDCNVAIETAEGPTVGRSTIDWWGRSGEPANAHVIETVDADAMFARIAQSVRSLDATPSRPMEALS</sequence>
<keyword evidence="1 4" id="KW-0378">Hydrolase</keyword>
<evidence type="ECO:0000256" key="2">
    <source>
        <dbReference type="ARBA" id="ARBA00023295"/>
    </source>
</evidence>
<dbReference type="Gene3D" id="3.90.245.10">
    <property type="entry name" value="Ribonucleoside hydrolase-like"/>
    <property type="match status" value="1"/>
</dbReference>
<feature type="domain" description="Inosine/uridine-preferring nucleoside hydrolase" evidence="3">
    <location>
        <begin position="5"/>
        <end position="299"/>
    </location>
</feature>
<dbReference type="Proteomes" id="UP001081283">
    <property type="component" value="Unassembled WGS sequence"/>
</dbReference>
<dbReference type="PANTHER" id="PTHR12304:SF4">
    <property type="entry name" value="URIDINE NUCLEOSIDASE"/>
    <property type="match status" value="1"/>
</dbReference>
<dbReference type="InterPro" id="IPR001910">
    <property type="entry name" value="Inosine/uridine_hydrolase_dom"/>
</dbReference>
<reference evidence="4" key="1">
    <citation type="submission" date="2022-10" db="EMBL/GenBank/DDBJ databases">
        <title>Hoeflea sp. J2-29, isolated from marine algae.</title>
        <authorList>
            <person name="Kristyanto S."/>
            <person name="Kim J.M."/>
            <person name="Jeon C.O."/>
        </authorList>
    </citation>
    <scope>NUCLEOTIDE SEQUENCE</scope>
    <source>
        <strain evidence="4">J2-29</strain>
    </source>
</reference>
<dbReference type="RefSeq" id="WP_267614792.1">
    <property type="nucleotide sequence ID" value="NZ_JAOVZQ010000001.1"/>
</dbReference>
<evidence type="ECO:0000256" key="1">
    <source>
        <dbReference type="ARBA" id="ARBA00022801"/>
    </source>
</evidence>
<keyword evidence="5" id="KW-1185">Reference proteome</keyword>
<dbReference type="InterPro" id="IPR036452">
    <property type="entry name" value="Ribo_hydro-like"/>
</dbReference>
<evidence type="ECO:0000313" key="4">
    <source>
        <dbReference type="EMBL" id="MCY0096960.1"/>
    </source>
</evidence>
<dbReference type="Pfam" id="PF01156">
    <property type="entry name" value="IU_nuc_hydro"/>
    <property type="match status" value="1"/>
</dbReference>
<dbReference type="InterPro" id="IPR023186">
    <property type="entry name" value="IUNH"/>
</dbReference>
<evidence type="ECO:0000313" key="5">
    <source>
        <dbReference type="Proteomes" id="UP001081283"/>
    </source>
</evidence>
<accession>A0ABT3YML1</accession>
<dbReference type="SUPFAM" id="SSF53590">
    <property type="entry name" value="Nucleoside hydrolase"/>
    <property type="match status" value="1"/>
</dbReference>
<comment type="caution">
    <text evidence="4">The sequence shown here is derived from an EMBL/GenBank/DDBJ whole genome shotgun (WGS) entry which is preliminary data.</text>
</comment>
<proteinExistence type="predicted"/>
<dbReference type="PANTHER" id="PTHR12304">
    <property type="entry name" value="INOSINE-URIDINE PREFERRING NUCLEOSIDE HYDROLASE"/>
    <property type="match status" value="1"/>
</dbReference>
<dbReference type="GO" id="GO:0016787">
    <property type="term" value="F:hydrolase activity"/>
    <property type="evidence" value="ECO:0007669"/>
    <property type="project" value="UniProtKB-KW"/>
</dbReference>
<organism evidence="4 5">
    <name type="scientific">Hoeflea ulvae</name>
    <dbReference type="NCBI Taxonomy" id="2983764"/>
    <lineage>
        <taxon>Bacteria</taxon>
        <taxon>Pseudomonadati</taxon>
        <taxon>Pseudomonadota</taxon>
        <taxon>Alphaproteobacteria</taxon>
        <taxon>Hyphomicrobiales</taxon>
        <taxon>Rhizobiaceae</taxon>
        <taxon>Hoeflea</taxon>
    </lineage>
</organism>
<protein>
    <submittedName>
        <fullName evidence="4">Nucleoside hydrolase</fullName>
    </submittedName>
</protein>
<evidence type="ECO:0000259" key="3">
    <source>
        <dbReference type="Pfam" id="PF01156"/>
    </source>
</evidence>
<dbReference type="CDD" id="cd02651">
    <property type="entry name" value="nuc_hydro_IU_UC_XIUA"/>
    <property type="match status" value="1"/>
</dbReference>
<gene>
    <name evidence="4" type="ORF">OEG82_23550</name>
</gene>